<dbReference type="GO" id="GO:0005524">
    <property type="term" value="F:ATP binding"/>
    <property type="evidence" value="ECO:0007669"/>
    <property type="project" value="UniProtKB-KW"/>
</dbReference>
<comment type="subcellular location">
    <subcellularLocation>
        <location evidence="1">Cytoplasm</location>
    </subcellularLocation>
</comment>
<evidence type="ECO:0000259" key="2">
    <source>
        <dbReference type="Pfam" id="PF09547"/>
    </source>
</evidence>
<protein>
    <recommendedName>
        <fullName evidence="1">Stage IV sporulation protein A</fullName>
        <ecNumber evidence="1">3.6.1.-</ecNumber>
    </recommendedName>
    <alternativeName>
        <fullName evidence="1">Coat morphogenetic protein SpoIVA</fullName>
    </alternativeName>
</protein>
<dbReference type="Pfam" id="PF20439">
    <property type="entry name" value="SpoIVA_C"/>
    <property type="match status" value="1"/>
</dbReference>
<keyword evidence="1" id="KW-0749">Sporulation</keyword>
<feature type="domain" description="Stage IV sporulation protein A middle" evidence="3">
    <location>
        <begin position="244"/>
        <end position="420"/>
    </location>
</feature>
<feature type="domain" description="Sporulation stage IV protein A C-terminal" evidence="4">
    <location>
        <begin position="421"/>
        <end position="496"/>
    </location>
</feature>
<dbReference type="Pfam" id="PF20438">
    <property type="entry name" value="SpoIVA_middle"/>
    <property type="match status" value="1"/>
</dbReference>
<dbReference type="EMBL" id="RBIJ01000001">
    <property type="protein sequence ID" value="RKQ88420.1"/>
    <property type="molecule type" value="Genomic_DNA"/>
</dbReference>
<sequence length="496" mass="56183">MEQRMKREEVFRDIAERTGGEVYVGVVGPVRTGKSTFIKRFLELLVVPYIEDEEERRRTIDELPQSAQGRTVMTTEPKFIPKQAVRVEVGEGLSVYVRLVDSVGYAIPGARGYEDESGPRMVHTPWFEEPIPFHEAAEIGTRKVIQDHSTLGIVVTTDGSIGEIPRANYEEAERTVIEELKAVGKPFVVVLNSVHPTDPETEGLRARLEEAYDVPVLALSAATMDEETALTVLREALYEFSLYELKVHLPDWVLVLDEGHWLRKKYEEAVEETVKEVTRVRDVQRVLGKFEDYDFISSAEISSLDLGQGVAEIELDAPDELYEEIVSEVLGTEVRGRDHFLELLIQFARAKREYDHFAEAIEMVRATGYGIATPRPEDLELEKPQVYRQGSRFGVLLRAKAPSIHLIRVDVASEFSPLIGSERQSEELAESLMRDFEANPEALWKTEIFGRSLYQVVQDGIRAKLHLMPDEARYKLRETLEKIVNEGSGGLIAILL</sequence>
<gene>
    <name evidence="5" type="ORF">C7438_0053</name>
</gene>
<dbReference type="InterPro" id="IPR027417">
    <property type="entry name" value="P-loop_NTPase"/>
</dbReference>
<evidence type="ECO:0000256" key="1">
    <source>
        <dbReference type="PIRNR" id="PIRNR007466"/>
    </source>
</evidence>
<dbReference type="GO" id="GO:0005737">
    <property type="term" value="C:cytoplasm"/>
    <property type="evidence" value="ECO:0007669"/>
    <property type="project" value="UniProtKB-SubCell"/>
</dbReference>
<evidence type="ECO:0000259" key="3">
    <source>
        <dbReference type="Pfam" id="PF20438"/>
    </source>
</evidence>
<dbReference type="GO" id="GO:0016887">
    <property type="term" value="F:ATP hydrolysis activity"/>
    <property type="evidence" value="ECO:0007669"/>
    <property type="project" value="InterPro"/>
</dbReference>
<reference evidence="5 6" key="1">
    <citation type="submission" date="2018-10" db="EMBL/GenBank/DDBJ databases">
        <title>Genomic Encyclopedia of Type Strains, Phase IV (KMG-IV): sequencing the most valuable type-strain genomes for metagenomic binning, comparative biology and taxonomic classification.</title>
        <authorList>
            <person name="Goeker M."/>
        </authorList>
    </citation>
    <scope>NUCLEOTIDE SEQUENCE [LARGE SCALE GENOMIC DNA]</scope>
    <source>
        <strain evidence="5 6">DSM 22653</strain>
    </source>
</reference>
<dbReference type="InterPro" id="IPR014201">
    <property type="entry name" value="Spore_IV_A"/>
</dbReference>
<keyword evidence="6" id="KW-1185">Reference proteome</keyword>
<evidence type="ECO:0000259" key="4">
    <source>
        <dbReference type="Pfam" id="PF20439"/>
    </source>
</evidence>
<name>A0A660LA26_9BACL</name>
<dbReference type="InterPro" id="IPR046840">
    <property type="entry name" value="SpoIVA_C"/>
</dbReference>
<dbReference type="Pfam" id="PF09547">
    <property type="entry name" value="SpoIVA_ATPase"/>
    <property type="match status" value="1"/>
</dbReference>
<dbReference type="SUPFAM" id="SSF52540">
    <property type="entry name" value="P-loop containing nucleoside triphosphate hydrolases"/>
    <property type="match status" value="1"/>
</dbReference>
<dbReference type="NCBIfam" id="TIGR02836">
    <property type="entry name" value="spore_IV_A"/>
    <property type="match status" value="1"/>
</dbReference>
<organism evidence="5 6">
    <name type="scientific">Brockia lithotrophica</name>
    <dbReference type="NCBI Taxonomy" id="933949"/>
    <lineage>
        <taxon>Bacteria</taxon>
        <taxon>Bacillati</taxon>
        <taxon>Bacillota</taxon>
        <taxon>Bacilli</taxon>
        <taxon>Bacillales</taxon>
        <taxon>Bacillales Family X. Incertae Sedis</taxon>
        <taxon>Brockia</taxon>
    </lineage>
</organism>
<dbReference type="GO" id="GO:0030435">
    <property type="term" value="P:sporulation resulting in formation of a cellular spore"/>
    <property type="evidence" value="ECO:0007669"/>
    <property type="project" value="UniProtKB-KW"/>
</dbReference>
<proteinExistence type="predicted"/>
<keyword evidence="1" id="KW-0067">ATP-binding</keyword>
<dbReference type="InterPro" id="IPR046842">
    <property type="entry name" value="SpoIVA_ATPase"/>
</dbReference>
<dbReference type="Proteomes" id="UP000267019">
    <property type="component" value="Unassembled WGS sequence"/>
</dbReference>
<dbReference type="EC" id="3.6.1.-" evidence="1"/>
<dbReference type="AlphaFoldDB" id="A0A660LA26"/>
<keyword evidence="1" id="KW-0963">Cytoplasm</keyword>
<keyword evidence="1" id="KW-0547">Nucleotide-binding</keyword>
<feature type="domain" description="Stage IV sporulation protein A ATPase" evidence="2">
    <location>
        <begin position="5"/>
        <end position="240"/>
    </location>
</feature>
<evidence type="ECO:0000313" key="5">
    <source>
        <dbReference type="EMBL" id="RKQ88420.1"/>
    </source>
</evidence>
<keyword evidence="1" id="KW-0378">Hydrolase</keyword>
<accession>A0A660LA26</accession>
<comment type="catalytic activity">
    <reaction evidence="1">
        <text>ATP + H2O = ADP + phosphate + H(+)</text>
        <dbReference type="Rhea" id="RHEA:13065"/>
        <dbReference type="ChEBI" id="CHEBI:15377"/>
        <dbReference type="ChEBI" id="CHEBI:15378"/>
        <dbReference type="ChEBI" id="CHEBI:30616"/>
        <dbReference type="ChEBI" id="CHEBI:43474"/>
        <dbReference type="ChEBI" id="CHEBI:456216"/>
    </reaction>
</comment>
<comment type="caution">
    <text evidence="5">The sequence shown here is derived from an EMBL/GenBank/DDBJ whole genome shotgun (WGS) entry which is preliminary data.</text>
</comment>
<evidence type="ECO:0000313" key="6">
    <source>
        <dbReference type="Proteomes" id="UP000267019"/>
    </source>
</evidence>
<comment type="function">
    <text evidence="1">ATPase. Has a role at an early stage in the morphogenesis of the spore coat.</text>
</comment>
<dbReference type="PIRSF" id="PIRSF007466">
    <property type="entry name" value="SpoIVA"/>
    <property type="match status" value="1"/>
</dbReference>
<dbReference type="InterPro" id="IPR046841">
    <property type="entry name" value="SpoIVA_middle"/>
</dbReference>
<dbReference type="Gene3D" id="3.40.50.300">
    <property type="entry name" value="P-loop containing nucleotide triphosphate hydrolases"/>
    <property type="match status" value="1"/>
</dbReference>
<dbReference type="CDD" id="cd00882">
    <property type="entry name" value="Ras_like_GTPase"/>
    <property type="match status" value="1"/>
</dbReference>